<name>A0AAD5VC47_9APHY</name>
<keyword evidence="4 7" id="KW-1133">Transmembrane helix</keyword>
<dbReference type="GO" id="GO:0022857">
    <property type="term" value="F:transmembrane transporter activity"/>
    <property type="evidence" value="ECO:0007669"/>
    <property type="project" value="InterPro"/>
</dbReference>
<keyword evidence="5 7" id="KW-0472">Membrane</keyword>
<feature type="transmembrane region" description="Helical" evidence="7">
    <location>
        <begin position="319"/>
        <end position="338"/>
    </location>
</feature>
<protein>
    <recommendedName>
        <fullName evidence="8">Major facilitator superfamily (MFS) profile domain-containing protein</fullName>
    </recommendedName>
</protein>
<feature type="transmembrane region" description="Helical" evidence="7">
    <location>
        <begin position="146"/>
        <end position="169"/>
    </location>
</feature>
<dbReference type="PANTHER" id="PTHR43791">
    <property type="entry name" value="PERMEASE-RELATED"/>
    <property type="match status" value="1"/>
</dbReference>
<dbReference type="EMBL" id="JANAWD010000009">
    <property type="protein sequence ID" value="KAJ3491628.1"/>
    <property type="molecule type" value="Genomic_DNA"/>
</dbReference>
<evidence type="ECO:0000256" key="2">
    <source>
        <dbReference type="ARBA" id="ARBA00022448"/>
    </source>
</evidence>
<dbReference type="GO" id="GO:0016020">
    <property type="term" value="C:membrane"/>
    <property type="evidence" value="ECO:0007669"/>
    <property type="project" value="UniProtKB-SubCell"/>
</dbReference>
<comment type="subcellular location">
    <subcellularLocation>
        <location evidence="1">Membrane</location>
        <topology evidence="1">Multi-pass membrane protein</topology>
    </subcellularLocation>
</comment>
<feature type="domain" description="Major facilitator superfamily (MFS) profile" evidence="8">
    <location>
        <begin position="54"/>
        <end position="460"/>
    </location>
</feature>
<dbReference type="SUPFAM" id="SSF103473">
    <property type="entry name" value="MFS general substrate transporter"/>
    <property type="match status" value="1"/>
</dbReference>
<feature type="transmembrane region" description="Helical" evidence="7">
    <location>
        <begin position="181"/>
        <end position="201"/>
    </location>
</feature>
<feature type="transmembrane region" description="Helical" evidence="7">
    <location>
        <begin position="213"/>
        <end position="235"/>
    </location>
</feature>
<evidence type="ECO:0000259" key="8">
    <source>
        <dbReference type="PROSITE" id="PS50850"/>
    </source>
</evidence>
<keyword evidence="3 7" id="KW-0812">Transmembrane</keyword>
<dbReference type="Gene3D" id="1.20.1250.20">
    <property type="entry name" value="MFS general substrate transporter like domains"/>
    <property type="match status" value="2"/>
</dbReference>
<feature type="compositionally biased region" description="Basic and acidic residues" evidence="6">
    <location>
        <begin position="1"/>
        <end position="11"/>
    </location>
</feature>
<dbReference type="Proteomes" id="UP001212997">
    <property type="component" value="Unassembled WGS sequence"/>
</dbReference>
<evidence type="ECO:0000313" key="10">
    <source>
        <dbReference type="Proteomes" id="UP001212997"/>
    </source>
</evidence>
<evidence type="ECO:0000256" key="6">
    <source>
        <dbReference type="SAM" id="MobiDB-lite"/>
    </source>
</evidence>
<evidence type="ECO:0000256" key="1">
    <source>
        <dbReference type="ARBA" id="ARBA00004141"/>
    </source>
</evidence>
<dbReference type="FunFam" id="1.20.1250.20:FF:000018">
    <property type="entry name" value="MFS transporter permease"/>
    <property type="match status" value="1"/>
</dbReference>
<accession>A0AAD5VC47</accession>
<evidence type="ECO:0000256" key="4">
    <source>
        <dbReference type="ARBA" id="ARBA00022989"/>
    </source>
</evidence>
<keyword evidence="10" id="KW-1185">Reference proteome</keyword>
<dbReference type="Pfam" id="PF07690">
    <property type="entry name" value="MFS_1"/>
    <property type="match status" value="1"/>
</dbReference>
<dbReference type="AlphaFoldDB" id="A0AAD5VC47"/>
<dbReference type="InterPro" id="IPR011701">
    <property type="entry name" value="MFS"/>
</dbReference>
<organism evidence="9 10">
    <name type="scientific">Meripilus lineatus</name>
    <dbReference type="NCBI Taxonomy" id="2056292"/>
    <lineage>
        <taxon>Eukaryota</taxon>
        <taxon>Fungi</taxon>
        <taxon>Dikarya</taxon>
        <taxon>Basidiomycota</taxon>
        <taxon>Agaricomycotina</taxon>
        <taxon>Agaricomycetes</taxon>
        <taxon>Polyporales</taxon>
        <taxon>Meripilaceae</taxon>
        <taxon>Meripilus</taxon>
    </lineage>
</organism>
<feature type="transmembrane region" description="Helical" evidence="7">
    <location>
        <begin position="438"/>
        <end position="459"/>
    </location>
</feature>
<evidence type="ECO:0000313" key="9">
    <source>
        <dbReference type="EMBL" id="KAJ3491628.1"/>
    </source>
</evidence>
<dbReference type="PANTHER" id="PTHR43791:SF36">
    <property type="entry name" value="TRANSPORTER, PUTATIVE (AFU_ORTHOLOGUE AFUA_6G08340)-RELATED"/>
    <property type="match status" value="1"/>
</dbReference>
<feature type="region of interest" description="Disordered" evidence="6">
    <location>
        <begin position="1"/>
        <end position="25"/>
    </location>
</feature>
<evidence type="ECO:0000256" key="5">
    <source>
        <dbReference type="ARBA" id="ARBA00023136"/>
    </source>
</evidence>
<reference evidence="9" key="1">
    <citation type="submission" date="2022-07" db="EMBL/GenBank/DDBJ databases">
        <title>Genome Sequence of Physisporinus lineatus.</title>
        <authorList>
            <person name="Buettner E."/>
        </authorList>
    </citation>
    <scope>NUCLEOTIDE SEQUENCE</scope>
    <source>
        <strain evidence="9">VT162</strain>
    </source>
</reference>
<dbReference type="InterPro" id="IPR020846">
    <property type="entry name" value="MFS_dom"/>
</dbReference>
<gene>
    <name evidence="9" type="ORF">NLI96_g573</name>
</gene>
<evidence type="ECO:0000256" key="7">
    <source>
        <dbReference type="SAM" id="Phobius"/>
    </source>
</evidence>
<sequence length="498" mass="55417">MPLDDIKHDPEVSVASFRSSEKDEKEVRPSAAQLLAKYDQTQIDKAWRKVDWHIMPIAVLLYLASYIDRANIGNAKVLGLAKDLKLTDNQYNLALTIFFVGYVIYETPSNIILRKTSPRFYIPGMVIVWGVICALFALVHDAKSLIALRFFLGLAEAGFLPGIIFWIGCWYPRPLQGRRFAVLYCSVSLTGAFGGLLATAIHGLDGAHGISGWRWIFIVEGCITTGLGLLSLIFMSAYPNTASWLSTTERDIVLLTNEADRALKPAESFSGAEISSAFKDWRTYVWSLMYIGTYIPVYSVILSLPSVVAGLGYKGTHATLMACPPYGLGFIVVLLVGWSTDKYGHRYWHCFGGIVVTMTALIVLMIARNLVVRYIMFFFVMFMFVPIAVMWAWLSSNVAGANKRAAACGFIFSIGSIGGTVSGQLYRAAWAPRYVQGHAVNLGCYVLALTAGTILWWSYRRDNALRDKAAGHKVDREDMLGDDLGELGDRHPHFRYYL</sequence>
<dbReference type="PROSITE" id="PS50850">
    <property type="entry name" value="MFS"/>
    <property type="match status" value="1"/>
</dbReference>
<dbReference type="InterPro" id="IPR036259">
    <property type="entry name" value="MFS_trans_sf"/>
</dbReference>
<feature type="transmembrane region" description="Helical" evidence="7">
    <location>
        <begin position="374"/>
        <end position="394"/>
    </location>
</feature>
<comment type="caution">
    <text evidence="9">The sequence shown here is derived from an EMBL/GenBank/DDBJ whole genome shotgun (WGS) entry which is preliminary data.</text>
</comment>
<feature type="transmembrane region" description="Helical" evidence="7">
    <location>
        <begin position="288"/>
        <end position="313"/>
    </location>
</feature>
<feature type="transmembrane region" description="Helical" evidence="7">
    <location>
        <begin position="350"/>
        <end position="368"/>
    </location>
</feature>
<feature type="transmembrane region" description="Helical" evidence="7">
    <location>
        <begin position="90"/>
        <end position="108"/>
    </location>
</feature>
<evidence type="ECO:0000256" key="3">
    <source>
        <dbReference type="ARBA" id="ARBA00022692"/>
    </source>
</evidence>
<proteinExistence type="predicted"/>
<keyword evidence="2" id="KW-0813">Transport</keyword>
<feature type="transmembrane region" description="Helical" evidence="7">
    <location>
        <begin position="120"/>
        <end position="140"/>
    </location>
</feature>
<dbReference type="FunFam" id="1.20.1250.20:FF:000013">
    <property type="entry name" value="MFS general substrate transporter"/>
    <property type="match status" value="1"/>
</dbReference>
<feature type="transmembrane region" description="Helical" evidence="7">
    <location>
        <begin position="406"/>
        <end position="426"/>
    </location>
</feature>